<dbReference type="EMBL" id="LMWW01000036">
    <property type="protein sequence ID" value="KUN81316.1"/>
    <property type="molecule type" value="Genomic_DNA"/>
</dbReference>
<dbReference type="Pfam" id="PF12697">
    <property type="entry name" value="Abhydrolase_6"/>
    <property type="match status" value="1"/>
</dbReference>
<dbReference type="STRING" id="1943.AQJ64_23280"/>
<accession>A0A124I2Q3</accession>
<reference evidence="2 3" key="1">
    <citation type="submission" date="2015-10" db="EMBL/GenBank/DDBJ databases">
        <title>Draft genome sequence of Streptomyces griseoruber DSM 40281, type strain for the species Streptomyces griseoruber.</title>
        <authorList>
            <person name="Ruckert C."/>
            <person name="Winkler A."/>
            <person name="Kalinowski J."/>
            <person name="Kampfer P."/>
            <person name="Glaeser S."/>
        </authorList>
    </citation>
    <scope>NUCLEOTIDE SEQUENCE [LARGE SCALE GENOMIC DNA]</scope>
    <source>
        <strain evidence="2 3">DSM 40281</strain>
    </source>
</reference>
<dbReference type="Proteomes" id="UP000052982">
    <property type="component" value="Unassembled WGS sequence"/>
</dbReference>
<evidence type="ECO:0000259" key="1">
    <source>
        <dbReference type="Pfam" id="PF12697"/>
    </source>
</evidence>
<dbReference type="GO" id="GO:0003824">
    <property type="term" value="F:catalytic activity"/>
    <property type="evidence" value="ECO:0007669"/>
    <property type="project" value="UniProtKB-ARBA"/>
</dbReference>
<keyword evidence="3" id="KW-1185">Reference proteome</keyword>
<dbReference type="AlphaFoldDB" id="A0A124I2Q3"/>
<dbReference type="InterPro" id="IPR029058">
    <property type="entry name" value="AB_hydrolase_fold"/>
</dbReference>
<feature type="domain" description="AB hydrolase-1" evidence="1">
    <location>
        <begin position="38"/>
        <end position="277"/>
    </location>
</feature>
<proteinExistence type="predicted"/>
<comment type="caution">
    <text evidence="2">The sequence shown here is derived from an EMBL/GenBank/DDBJ whole genome shotgun (WGS) entry which is preliminary data.</text>
</comment>
<protein>
    <submittedName>
        <fullName evidence="2">Carboxylesterase</fullName>
    </submittedName>
</protein>
<dbReference type="OrthoDB" id="9804723at2"/>
<dbReference type="SUPFAM" id="SSF53474">
    <property type="entry name" value="alpha/beta-Hydrolases"/>
    <property type="match status" value="1"/>
</dbReference>
<evidence type="ECO:0000313" key="2">
    <source>
        <dbReference type="EMBL" id="KUN81316.1"/>
    </source>
</evidence>
<name>A0A124I2Q3_9ACTN</name>
<gene>
    <name evidence="2" type="ORF">AQJ64_23280</name>
</gene>
<dbReference type="RefSeq" id="WP_055632777.1">
    <property type="nucleotide sequence ID" value="NZ_KQ948771.1"/>
</dbReference>
<organism evidence="2 3">
    <name type="scientific">Streptomyces griseoruber</name>
    <dbReference type="NCBI Taxonomy" id="1943"/>
    <lineage>
        <taxon>Bacteria</taxon>
        <taxon>Bacillati</taxon>
        <taxon>Actinomycetota</taxon>
        <taxon>Actinomycetes</taxon>
        <taxon>Kitasatosporales</taxon>
        <taxon>Streptomycetaceae</taxon>
        <taxon>Streptomyces</taxon>
    </lineage>
</organism>
<dbReference type="Gene3D" id="3.40.50.1820">
    <property type="entry name" value="alpha/beta hydrolase"/>
    <property type="match status" value="1"/>
</dbReference>
<dbReference type="PANTHER" id="PTHR43194">
    <property type="entry name" value="HYDROLASE ALPHA/BETA FOLD FAMILY"/>
    <property type="match status" value="1"/>
</dbReference>
<evidence type="ECO:0000313" key="3">
    <source>
        <dbReference type="Proteomes" id="UP000052982"/>
    </source>
</evidence>
<dbReference type="InterPro" id="IPR050228">
    <property type="entry name" value="Carboxylesterase_BioH"/>
</dbReference>
<dbReference type="PRINTS" id="PR00111">
    <property type="entry name" value="ABHYDROLASE"/>
</dbReference>
<dbReference type="PANTHER" id="PTHR43194:SF2">
    <property type="entry name" value="PEROXISOMAL MEMBRANE PROTEIN LPX1"/>
    <property type="match status" value="1"/>
</dbReference>
<dbReference type="InterPro" id="IPR000073">
    <property type="entry name" value="AB_hydrolase_1"/>
</dbReference>
<sequence length="304" mass="34242">MARHEPITGRYVYLTVEDVEYRVYYEEAGQGIPLIVGHTAGSDGRQYRHLLNDPEVTDRYRVIAFDLPYHGKSLPPHGVPWWTQEYQMTKARMIAFPNALAEALELDRPVYMGSSMGGHLAIDLASQCPDRYRATIAVEGALRSAAEYVDVGMAGIRREFDNPNVARTSTGAAMLLNISPYSPEENVRELQWEYQCGGPGVFAGDLYYYYYDHNVSPEEARAIDTDRCMLYLLTGEYDPNTSPADTKELADLVPGCKYWEMPRLGHFPVTENYEEFRRYLLPILLEIEDGSEASAPSGSGNLSL</sequence>